<dbReference type="InterPro" id="IPR017452">
    <property type="entry name" value="GPCR_Rhodpsn_7TM"/>
</dbReference>
<dbReference type="OrthoDB" id="9046662at2759"/>
<dbReference type="GO" id="GO:0008188">
    <property type="term" value="F:neuropeptide receptor activity"/>
    <property type="evidence" value="ECO:0007669"/>
    <property type="project" value="TreeGrafter"/>
</dbReference>
<evidence type="ECO:0000256" key="3">
    <source>
        <dbReference type="ARBA" id="ARBA00022989"/>
    </source>
</evidence>
<evidence type="ECO:0000313" key="12">
    <source>
        <dbReference type="WBParaSite" id="ASIM_0001669701-mRNA-1"/>
    </source>
</evidence>
<dbReference type="GO" id="GO:0043005">
    <property type="term" value="C:neuron projection"/>
    <property type="evidence" value="ECO:0007669"/>
    <property type="project" value="TreeGrafter"/>
</dbReference>
<name>A0A0M3K6V6_ANISI</name>
<organism evidence="12">
    <name type="scientific">Anisakis simplex</name>
    <name type="common">Herring worm</name>
    <dbReference type="NCBI Taxonomy" id="6269"/>
    <lineage>
        <taxon>Eukaryota</taxon>
        <taxon>Metazoa</taxon>
        <taxon>Ecdysozoa</taxon>
        <taxon>Nematoda</taxon>
        <taxon>Chromadorea</taxon>
        <taxon>Rhabditida</taxon>
        <taxon>Spirurina</taxon>
        <taxon>Ascaridomorpha</taxon>
        <taxon>Ascaridoidea</taxon>
        <taxon>Anisakidae</taxon>
        <taxon>Anisakis</taxon>
        <taxon>Anisakis simplex complex</taxon>
    </lineage>
</organism>
<reference evidence="10 11" key="2">
    <citation type="submission" date="2018-11" db="EMBL/GenBank/DDBJ databases">
        <authorList>
            <consortium name="Pathogen Informatics"/>
        </authorList>
    </citation>
    <scope>NUCLEOTIDE SEQUENCE [LARGE SCALE GENOMIC DNA]</scope>
</reference>
<dbReference type="Proteomes" id="UP000267096">
    <property type="component" value="Unassembled WGS sequence"/>
</dbReference>
<evidence type="ECO:0000313" key="10">
    <source>
        <dbReference type="EMBL" id="VDK56869.1"/>
    </source>
</evidence>
<dbReference type="EMBL" id="UYRR01032810">
    <property type="protein sequence ID" value="VDK56869.1"/>
    <property type="molecule type" value="Genomic_DNA"/>
</dbReference>
<evidence type="ECO:0000256" key="4">
    <source>
        <dbReference type="ARBA" id="ARBA00023040"/>
    </source>
</evidence>
<comment type="subcellular location">
    <subcellularLocation>
        <location evidence="1">Membrane</location>
        <topology evidence="1">Multi-pass membrane protein</topology>
    </subcellularLocation>
</comment>
<dbReference type="SUPFAM" id="SSF81321">
    <property type="entry name" value="Family A G protein-coupled receptor-like"/>
    <property type="match status" value="1"/>
</dbReference>
<dbReference type="PANTHER" id="PTHR24235">
    <property type="entry name" value="NEUROPEPTIDE Y RECEPTOR"/>
    <property type="match status" value="1"/>
</dbReference>
<evidence type="ECO:0000256" key="5">
    <source>
        <dbReference type="ARBA" id="ARBA00023136"/>
    </source>
</evidence>
<keyword evidence="11" id="KW-1185">Reference proteome</keyword>
<keyword evidence="5 8" id="KW-0472">Membrane</keyword>
<dbReference type="PANTHER" id="PTHR24235:SF27">
    <property type="entry name" value="NEUROPEPTIDE RECEPTOR NPR-1"/>
    <property type="match status" value="1"/>
</dbReference>
<dbReference type="PROSITE" id="PS50262">
    <property type="entry name" value="G_PROTEIN_RECEP_F1_2"/>
    <property type="match status" value="1"/>
</dbReference>
<keyword evidence="7" id="KW-0807">Transducer</keyword>
<keyword evidence="4" id="KW-0297">G-protein coupled receptor</keyword>
<dbReference type="Gene3D" id="1.20.1070.10">
    <property type="entry name" value="Rhodopsin 7-helix transmembrane proteins"/>
    <property type="match status" value="1"/>
</dbReference>
<evidence type="ECO:0000256" key="1">
    <source>
        <dbReference type="ARBA" id="ARBA00004141"/>
    </source>
</evidence>
<feature type="transmembrane region" description="Helical" evidence="8">
    <location>
        <begin position="38"/>
        <end position="60"/>
    </location>
</feature>
<keyword evidence="3 8" id="KW-1133">Transmembrane helix</keyword>
<evidence type="ECO:0000313" key="11">
    <source>
        <dbReference type="Proteomes" id="UP000267096"/>
    </source>
</evidence>
<evidence type="ECO:0000256" key="2">
    <source>
        <dbReference type="ARBA" id="ARBA00022692"/>
    </source>
</evidence>
<dbReference type="GO" id="GO:0005886">
    <property type="term" value="C:plasma membrane"/>
    <property type="evidence" value="ECO:0007669"/>
    <property type="project" value="TreeGrafter"/>
</dbReference>
<feature type="domain" description="G-protein coupled receptors family 1 profile" evidence="9">
    <location>
        <begin position="1"/>
        <end position="101"/>
    </location>
</feature>
<dbReference type="GO" id="GO:0042923">
    <property type="term" value="F:neuropeptide binding"/>
    <property type="evidence" value="ECO:0007669"/>
    <property type="project" value="TreeGrafter"/>
</dbReference>
<reference evidence="12" key="1">
    <citation type="submission" date="2017-02" db="UniProtKB">
        <authorList>
            <consortium name="WormBaseParasite"/>
        </authorList>
    </citation>
    <scope>IDENTIFICATION</scope>
</reference>
<evidence type="ECO:0000259" key="9">
    <source>
        <dbReference type="PROSITE" id="PS50262"/>
    </source>
</evidence>
<dbReference type="PRINTS" id="PR00237">
    <property type="entry name" value="GPCRRHODOPSN"/>
</dbReference>
<proteinExistence type="predicted"/>
<keyword evidence="2 8" id="KW-0812">Transmembrane</keyword>
<accession>A0A0M3K6V6</accession>
<dbReference type="WBParaSite" id="ASIM_0001669701-mRNA-1">
    <property type="protein sequence ID" value="ASIM_0001669701-mRNA-1"/>
    <property type="gene ID" value="ASIM_0001669701"/>
</dbReference>
<protein>
    <submittedName>
        <fullName evidence="12">G_PROTEIN_RECEP_F1_2 domain-containing protein</fullName>
    </submittedName>
</protein>
<sequence>MAGATNQIENHVVDGNDTKEAQEKLKCEVVANARRNTILLVSMVVMFAVAWLPHNIVSLLMEFDERIFERDDGVNIIYLINLFTHRQVVAMTNNVSNPILYALLNPLFIELIAASVTQLRSYLVNVWSNQSTHHSSNPL</sequence>
<gene>
    <name evidence="10" type="ORF">ASIM_LOCUS16104</name>
</gene>
<evidence type="ECO:0000256" key="7">
    <source>
        <dbReference type="ARBA" id="ARBA00023224"/>
    </source>
</evidence>
<evidence type="ECO:0000256" key="8">
    <source>
        <dbReference type="SAM" id="Phobius"/>
    </source>
</evidence>
<dbReference type="InterPro" id="IPR000276">
    <property type="entry name" value="GPCR_Rhodpsn"/>
</dbReference>
<evidence type="ECO:0000256" key="6">
    <source>
        <dbReference type="ARBA" id="ARBA00023170"/>
    </source>
</evidence>
<dbReference type="AlphaFoldDB" id="A0A0M3K6V6"/>
<keyword evidence="6" id="KW-0675">Receptor</keyword>